<gene>
    <name evidence="2" type="ORF">SAMN05443547_1755</name>
</gene>
<organism evidence="2 3">
    <name type="scientific">Flavobacterium cucumis</name>
    <dbReference type="NCBI Taxonomy" id="416016"/>
    <lineage>
        <taxon>Bacteria</taxon>
        <taxon>Pseudomonadati</taxon>
        <taxon>Bacteroidota</taxon>
        <taxon>Flavobacteriia</taxon>
        <taxon>Flavobacteriales</taxon>
        <taxon>Flavobacteriaceae</taxon>
        <taxon>Flavobacterium</taxon>
    </lineage>
</organism>
<feature type="transmembrane region" description="Helical" evidence="1">
    <location>
        <begin position="107"/>
        <end position="124"/>
    </location>
</feature>
<sequence>MENGKENPRKSMLQGITLFLKETFNIFDDTDVNATIDDVKAGIPIKGQTAWVLIFSILIASAGLNTSSSAVVIGAMLISPLMGPIMGIGLSLGINDIFLLRKAVKNFGIMVALSLITSFLYFSIPVFQNETPELIARTGPDVRDVIIAFSGGLALIIAFSRRSKAITTISGVAIATALMPPLCTAGFGLATGKWHFFGGAMFLFSINTIFIATATFVIVRFLKFPFEQYLDSKREKIISNVIYISAFVILIPSIFFFYKLYRQSDFNQTISHFIQEQKEKKGVLIFDIEKDYSQKEISFAIIGNKVNQSDLNDLKVNLSKKGYENVKINLIKNYQESDGNKSLNEDEKILLTSQKIANNQYPIASVFEEISKEIHAIDTSIVEVSYGRILKSNFDKIDTIPTFYIKWRTETENVSLRNDQIQNWLRVKTSNSKLKVQAIQ</sequence>
<keyword evidence="1" id="KW-0472">Membrane</keyword>
<reference evidence="3" key="1">
    <citation type="submission" date="2016-12" db="EMBL/GenBank/DDBJ databases">
        <authorList>
            <person name="Varghese N."/>
            <person name="Submissions S."/>
        </authorList>
    </citation>
    <scope>NUCLEOTIDE SEQUENCE [LARGE SCALE GENOMIC DNA]</scope>
    <source>
        <strain evidence="3">DSM 18830</strain>
    </source>
</reference>
<dbReference type="PANTHER" id="PTHR20992:SF9">
    <property type="entry name" value="AT15442P-RELATED"/>
    <property type="match status" value="1"/>
</dbReference>
<feature type="transmembrane region" description="Helical" evidence="1">
    <location>
        <begin position="196"/>
        <end position="219"/>
    </location>
</feature>
<dbReference type="Pfam" id="PF04087">
    <property type="entry name" value="DUF389"/>
    <property type="match status" value="1"/>
</dbReference>
<dbReference type="PANTHER" id="PTHR20992">
    <property type="entry name" value="AT15442P-RELATED"/>
    <property type="match status" value="1"/>
</dbReference>
<dbReference type="InterPro" id="IPR005240">
    <property type="entry name" value="DUF389"/>
</dbReference>
<feature type="transmembrane region" description="Helical" evidence="1">
    <location>
        <begin position="144"/>
        <end position="160"/>
    </location>
</feature>
<dbReference type="OrthoDB" id="9790659at2"/>
<accession>A0A1M7ZWZ6</accession>
<feature type="transmembrane region" description="Helical" evidence="1">
    <location>
        <begin position="240"/>
        <end position="261"/>
    </location>
</feature>
<keyword evidence="1" id="KW-1133">Transmembrane helix</keyword>
<protein>
    <submittedName>
        <fullName evidence="2">Uncharacterized hydrophobic domain-containing protein</fullName>
    </submittedName>
</protein>
<proteinExistence type="predicted"/>
<dbReference type="EMBL" id="FRYK01000002">
    <property type="protein sequence ID" value="SHO73398.1"/>
    <property type="molecule type" value="Genomic_DNA"/>
</dbReference>
<evidence type="ECO:0000313" key="3">
    <source>
        <dbReference type="Proteomes" id="UP000184611"/>
    </source>
</evidence>
<evidence type="ECO:0000313" key="2">
    <source>
        <dbReference type="EMBL" id="SHO73398.1"/>
    </source>
</evidence>
<name>A0A1M7ZWZ6_9FLAO</name>
<keyword evidence="3" id="KW-1185">Reference proteome</keyword>
<evidence type="ECO:0000256" key="1">
    <source>
        <dbReference type="SAM" id="Phobius"/>
    </source>
</evidence>
<keyword evidence="1" id="KW-0812">Transmembrane</keyword>
<feature type="transmembrane region" description="Helical" evidence="1">
    <location>
        <begin position="81"/>
        <end position="100"/>
    </location>
</feature>
<dbReference type="Proteomes" id="UP000184611">
    <property type="component" value="Unassembled WGS sequence"/>
</dbReference>
<feature type="transmembrane region" description="Helical" evidence="1">
    <location>
        <begin position="50"/>
        <end position="75"/>
    </location>
</feature>
<dbReference type="STRING" id="416016.SAMN05443547_1755"/>
<feature type="transmembrane region" description="Helical" evidence="1">
    <location>
        <begin position="172"/>
        <end position="190"/>
    </location>
</feature>
<dbReference type="RefSeq" id="WP_073583444.1">
    <property type="nucleotide sequence ID" value="NZ_CBCSEA010000020.1"/>
</dbReference>
<dbReference type="AlphaFoldDB" id="A0A1M7ZWZ6"/>